<sequence length="162" mass="17945">MYFKLFKLTTVVLDSVTLSTAAVPLINISANTDNVTIEPKNNTDKSSNDDIQALDKYVSVVNNQFVLSIPISATISNDLVVKTQEVVDKSNQSITKNHSVVNANTKTIMPNPMFASKAAWHSYYTYTNFWWGTRYYFTSNAAVNQLVNEFNNYAAALTVGAA</sequence>
<reference evidence="1" key="1">
    <citation type="submission" date="2020-02" db="EMBL/GenBank/DDBJ databases">
        <title>Synteny-based analysis reveals conserved mechanism for high triclosan tolerance in Pseudomonas, as well as instances of horizontal transfer.</title>
        <authorList>
            <person name="Mcfarland A.G."/>
            <person name="Bertucci H.K."/>
            <person name="Litmann E."/>
            <person name="Shen J."/>
            <person name="Huttenhower C."/>
            <person name="Hartmann E.M."/>
        </authorList>
    </citation>
    <scope>NUCLEOTIDE SEQUENCE</scope>
    <source>
        <strain evidence="1">109A1</strain>
    </source>
</reference>
<dbReference type="EMBL" id="JAAMRD010000151">
    <property type="protein sequence ID" value="MBA1307578.1"/>
    <property type="molecule type" value="Genomic_DNA"/>
</dbReference>
<dbReference type="AlphaFoldDB" id="A0AA40RYK2"/>
<protein>
    <submittedName>
        <fullName evidence="1">Uncharacterized protein</fullName>
    </submittedName>
</protein>
<proteinExistence type="predicted"/>
<organism evidence="1 2">
    <name type="scientific">Stutzerimonas stutzeri</name>
    <name type="common">Pseudomonas stutzeri</name>
    <dbReference type="NCBI Taxonomy" id="316"/>
    <lineage>
        <taxon>Bacteria</taxon>
        <taxon>Pseudomonadati</taxon>
        <taxon>Pseudomonadota</taxon>
        <taxon>Gammaproteobacteria</taxon>
        <taxon>Pseudomonadales</taxon>
        <taxon>Pseudomonadaceae</taxon>
        <taxon>Stutzerimonas</taxon>
    </lineage>
</organism>
<dbReference type="RefSeq" id="WP_219853449.1">
    <property type="nucleotide sequence ID" value="NZ_JAAMRD010000151.1"/>
</dbReference>
<comment type="caution">
    <text evidence="1">The sequence shown here is derived from an EMBL/GenBank/DDBJ whole genome shotgun (WGS) entry which is preliminary data.</text>
</comment>
<evidence type="ECO:0000313" key="1">
    <source>
        <dbReference type="EMBL" id="MBA1307578.1"/>
    </source>
</evidence>
<dbReference type="Proteomes" id="UP001138621">
    <property type="component" value="Unassembled WGS sequence"/>
</dbReference>
<feature type="non-terminal residue" evidence="1">
    <location>
        <position position="162"/>
    </location>
</feature>
<accession>A0AA40RYK2</accession>
<gene>
    <name evidence="1" type="ORF">G7024_24840</name>
</gene>
<evidence type="ECO:0000313" key="2">
    <source>
        <dbReference type="Proteomes" id="UP001138621"/>
    </source>
</evidence>
<name>A0AA40RYK2_STUST</name>